<dbReference type="AlphaFoldDB" id="A0A0G9HDZ3"/>
<sequence length="95" mass="10494">MTSTDHECSCRTQHPKTIARVDTHNAGLEEFDRACKRFDDILEKMRHLPTKRFVNLLGCIWLAALFAATAAIHITVLHIATQHDAAAAVGASRGK</sequence>
<accession>A0A0G9HDZ3</accession>
<dbReference type="Proteomes" id="UP000182987">
    <property type="component" value="Chromosome"/>
</dbReference>
<gene>
    <name evidence="1" type="ORF">BJI69_16565</name>
</gene>
<proteinExistence type="predicted"/>
<protein>
    <submittedName>
        <fullName evidence="1">Uncharacterized protein</fullName>
    </submittedName>
</protein>
<evidence type="ECO:0000313" key="1">
    <source>
        <dbReference type="EMBL" id="APG05355.1"/>
    </source>
</evidence>
<reference evidence="2" key="1">
    <citation type="submission" date="2016-09" db="EMBL/GenBank/DDBJ databases">
        <authorList>
            <person name="Lysoe E."/>
        </authorList>
    </citation>
    <scope>NUCLEOTIDE SEQUENCE [LARGE SCALE GENOMIC DNA]</scope>
    <source>
        <strain evidence="2">LJ96T</strain>
    </source>
</reference>
<evidence type="ECO:0000313" key="2">
    <source>
        <dbReference type="Proteomes" id="UP000182987"/>
    </source>
</evidence>
<dbReference type="RefSeq" id="WP_046966607.1">
    <property type="nucleotide sequence ID" value="NZ_CP017480.1"/>
</dbReference>
<organism evidence="1 2">
    <name type="scientific">Luteibacter rhizovicinus DSM 16549</name>
    <dbReference type="NCBI Taxonomy" id="1440763"/>
    <lineage>
        <taxon>Bacteria</taxon>
        <taxon>Pseudomonadati</taxon>
        <taxon>Pseudomonadota</taxon>
        <taxon>Gammaproteobacteria</taxon>
        <taxon>Lysobacterales</taxon>
        <taxon>Rhodanobacteraceae</taxon>
        <taxon>Luteibacter</taxon>
    </lineage>
</organism>
<dbReference type="EMBL" id="CP017480">
    <property type="protein sequence ID" value="APG05355.1"/>
    <property type="molecule type" value="Genomic_DNA"/>
</dbReference>
<name>A0A0G9HDZ3_9GAMM</name>
<dbReference type="KEGG" id="lrz:BJI69_16565"/>
<dbReference type="PATRIC" id="fig|1440763.5.peg.655"/>
<keyword evidence="2" id="KW-1185">Reference proteome</keyword>